<feature type="domain" description="PAS" evidence="10">
    <location>
        <begin position="814"/>
        <end position="856"/>
    </location>
</feature>
<dbReference type="SMART" id="SM00065">
    <property type="entry name" value="GAF"/>
    <property type="match status" value="1"/>
</dbReference>
<evidence type="ECO:0000259" key="11">
    <source>
        <dbReference type="PROSITE" id="PS50113"/>
    </source>
</evidence>
<dbReference type="Pfam" id="PF00989">
    <property type="entry name" value="PAS"/>
    <property type="match status" value="1"/>
</dbReference>
<dbReference type="InterPro" id="IPR001789">
    <property type="entry name" value="Sig_transdc_resp-reg_receiver"/>
</dbReference>
<dbReference type="Pfam" id="PF00072">
    <property type="entry name" value="Response_reg"/>
    <property type="match status" value="1"/>
</dbReference>
<accession>A7I7C8</accession>
<dbReference type="PROSITE" id="PS50109">
    <property type="entry name" value="HIS_KIN"/>
    <property type="match status" value="1"/>
</dbReference>
<dbReference type="InterPro" id="IPR029016">
    <property type="entry name" value="GAF-like_dom_sf"/>
</dbReference>
<proteinExistence type="predicted"/>
<dbReference type="SUPFAM" id="SSF55785">
    <property type="entry name" value="PYP-like sensor domain (PAS domain)"/>
    <property type="match status" value="7"/>
</dbReference>
<dbReference type="InterPro" id="IPR000700">
    <property type="entry name" value="PAS-assoc_C"/>
</dbReference>
<dbReference type="InterPro" id="IPR013767">
    <property type="entry name" value="PAS_fold"/>
</dbReference>
<dbReference type="InterPro" id="IPR001610">
    <property type="entry name" value="PAC"/>
</dbReference>
<evidence type="ECO:0000313" key="12">
    <source>
        <dbReference type="EMBL" id="ABS55639.1"/>
    </source>
</evidence>
<gene>
    <name evidence="12" type="ordered locus">Mboo_1121</name>
</gene>
<evidence type="ECO:0000256" key="5">
    <source>
        <dbReference type="ARBA" id="ARBA00022777"/>
    </source>
</evidence>
<dbReference type="PRINTS" id="PR00344">
    <property type="entry name" value="BCTRLSENSOR"/>
</dbReference>
<dbReference type="InterPro" id="IPR013655">
    <property type="entry name" value="PAS_fold_3"/>
</dbReference>
<dbReference type="InterPro" id="IPR035965">
    <property type="entry name" value="PAS-like_dom_sf"/>
</dbReference>
<dbReference type="EC" id="2.7.13.3" evidence="2"/>
<dbReference type="PANTHER" id="PTHR43304">
    <property type="entry name" value="PHYTOCHROME-LIKE PROTEIN CPH1"/>
    <property type="match status" value="1"/>
</dbReference>
<dbReference type="SMART" id="SM00448">
    <property type="entry name" value="REC"/>
    <property type="match status" value="1"/>
</dbReference>
<dbReference type="Pfam" id="PF13426">
    <property type="entry name" value="PAS_9"/>
    <property type="match status" value="2"/>
</dbReference>
<dbReference type="eggNOG" id="arCOG06712">
    <property type="taxonomic scope" value="Archaea"/>
</dbReference>
<dbReference type="Pfam" id="PF08448">
    <property type="entry name" value="PAS_4"/>
    <property type="match status" value="3"/>
</dbReference>
<feature type="domain" description="Histidine kinase" evidence="8">
    <location>
        <begin position="1303"/>
        <end position="1506"/>
    </location>
</feature>
<dbReference type="InterPro" id="IPR052162">
    <property type="entry name" value="Sensor_kinase/Photoreceptor"/>
</dbReference>
<dbReference type="NCBIfam" id="TIGR00229">
    <property type="entry name" value="sensory_box"/>
    <property type="match status" value="6"/>
</dbReference>
<protein>
    <recommendedName>
        <fullName evidence="2">histidine kinase</fullName>
        <ecNumber evidence="2">2.7.13.3</ecNumber>
    </recommendedName>
</protein>
<evidence type="ECO:0000256" key="3">
    <source>
        <dbReference type="ARBA" id="ARBA00022553"/>
    </source>
</evidence>
<evidence type="ECO:0000256" key="1">
    <source>
        <dbReference type="ARBA" id="ARBA00000085"/>
    </source>
</evidence>
<dbReference type="Gene3D" id="3.40.50.2300">
    <property type="match status" value="1"/>
</dbReference>
<sequence>MISVLYVDDESALLEITKNGMERGGEFTVDTATSAREAIEKLKGSRYDAMVADYLMPEMDGLSLLKYLRPRCNGMPFILFTGNGGEEVAVEALNAGADFYVQKKGSPRAQVAELQTRIRSAVARRQSERALKQSEETFRSLVDQLDDTVFTVNEEGIFTYVSPGIRRFGHEPKDLTGRDFALLVSAEDIPSVARRLGEVRSGATPSFAFRIAGREGKVHSVRAVFRPRTDHGQFIGAAGQITGISCGETETINPGERDWEELFTYAPAAQLVLSPDGRVTGASRAGTVMLGSSLEEITGKNLADFFAPEEGARLLAWFAGTVGSGTTYQEQFVVRLSGDNHVIVSLAGAAIRGSKGETCRILVTLTDVSGQERKDADLKAAISAAEAVVTGARDGILVCTPDRHVSRWNPTLEDITGISAPDAIGKPLEALLPFLGETGRDAVARACTGEIVATPDLRYEFPAVGKQGWLRAIFSPLRTTAGAITGAIGVIQEITARKKVLLKLGTDQRLYAIGAQAETDAGSLRELDRVLYETCRNAVDGDTVCTSWMGLFDQAAGILRPVAQAGTESDLPKEGYPVTREDPAACPACEAILAGSPRIVSDISTDPAAGSWKEEALRNGYRSLAALPFRFKGEVVGALTLCSREPYAFSSGNSDALVHLGSVLSSALDLLDKKTLQRRAGKGGRGSWERTRFLAGGIESAALPFAAVHADGSTGAVNPAFCSFLGYAEEELIRLPLLSVLSFQESEKDRFLQVLATQRPDRYGCMVKRKDGTPVPVEVILQAVPDETGGQPCVGIFLVDVSEKEQKADSLEKERSKYRTIVEETTAAVVVATPDGDILYANPAACSLLGRTGREISLLGGKRLTGDGDPRFVELARLCGESGRAAGELRLVRGDGTGLDVYAEAKTFPKQNGRPALILVFRDITAEKKTADVRLQVQETPFALLESLPFPVRLTENEDDCAYFNRAWYAFTGRTPEQERGSGWEESVFPGDRDRYRRTPGTASDPDTPVVSEYRLMHHSGEYRRVRETCIPGAVRDRTLCIITDIHAARQAEESCRCQENLYRAVLETAGEAILLIGDRILDGNDAAARLSGCTRAELAGQEPFLYSPRDQPDGRVSVQAVQQYLAAARLGMHQEFLWTFGRDGGPFREGQVTLVPVNGANGQLILAVIADKTDLGRAFRENQRLSTFSELNPYPVIDVGADRVIVYANPATLSVLCDLGLPANAETFLPADFDFIALDLKKEPGKTAERVVQIKERSFYETICIPPGQDTFRIYTYDITERVQATAALEYANHKLGILTSITRHDIQNKLTGVMGYLDLLRGSLRDPLLLGFLDKAEASAEAIRHHIEFTRDYESLGGTAPAWQDLGPILADIRSHLDAGTIAFEEPGRGFSVFADPMFAKVLYNLVDNSLRHGVHVRRIRVNAMPDESGGCTLTYEDDGVGVPQDKKEVIFERGFTTSSGPKKTSGLGLFLVRDILSITGIMIKETGVPGSGTRFEMSIPPGKWRTGPAG</sequence>
<dbReference type="KEGG" id="mbn:Mboo_1121"/>
<dbReference type="eggNOG" id="arCOG06192">
    <property type="taxonomic scope" value="Archaea"/>
</dbReference>
<evidence type="ECO:0000256" key="6">
    <source>
        <dbReference type="PROSITE-ProRule" id="PRU00169"/>
    </source>
</evidence>
<dbReference type="SUPFAM" id="SSF52172">
    <property type="entry name" value="CheY-like"/>
    <property type="match status" value="1"/>
</dbReference>
<evidence type="ECO:0000259" key="10">
    <source>
        <dbReference type="PROSITE" id="PS50112"/>
    </source>
</evidence>
<feature type="domain" description="PAS" evidence="10">
    <location>
        <begin position="255"/>
        <end position="310"/>
    </location>
</feature>
<dbReference type="InterPro" id="IPR036890">
    <property type="entry name" value="HATPase_C_sf"/>
</dbReference>
<dbReference type="GO" id="GO:0000160">
    <property type="term" value="P:phosphorelay signal transduction system"/>
    <property type="evidence" value="ECO:0007669"/>
    <property type="project" value="InterPro"/>
</dbReference>
<feature type="modified residue" description="4-aspartylphosphate" evidence="6">
    <location>
        <position position="53"/>
    </location>
</feature>
<organism evidence="12 13">
    <name type="scientific">Methanoregula boonei (strain DSM 21154 / JCM 14090 / 6A8)</name>
    <dbReference type="NCBI Taxonomy" id="456442"/>
    <lineage>
        <taxon>Archaea</taxon>
        <taxon>Methanobacteriati</taxon>
        <taxon>Methanobacteriota</taxon>
        <taxon>Stenosarchaea group</taxon>
        <taxon>Methanomicrobia</taxon>
        <taxon>Methanomicrobiales</taxon>
        <taxon>Methanoregulaceae</taxon>
        <taxon>Methanoregula</taxon>
    </lineage>
</organism>
<keyword evidence="13" id="KW-1185">Reference proteome</keyword>
<dbReference type="Pfam" id="PF13185">
    <property type="entry name" value="GAF_2"/>
    <property type="match status" value="1"/>
</dbReference>
<dbReference type="PROSITE" id="PS50112">
    <property type="entry name" value="PAS"/>
    <property type="match status" value="5"/>
</dbReference>
<dbReference type="SUPFAM" id="SSF55874">
    <property type="entry name" value="ATPase domain of HSP90 chaperone/DNA topoisomerase II/histidine kinase"/>
    <property type="match status" value="1"/>
</dbReference>
<evidence type="ECO:0000256" key="7">
    <source>
        <dbReference type="SAM" id="MobiDB-lite"/>
    </source>
</evidence>
<dbReference type="GO" id="GO:0006355">
    <property type="term" value="P:regulation of DNA-templated transcription"/>
    <property type="evidence" value="ECO:0007669"/>
    <property type="project" value="InterPro"/>
</dbReference>
<dbReference type="SMART" id="SM00387">
    <property type="entry name" value="HATPase_c"/>
    <property type="match status" value="1"/>
</dbReference>
<dbReference type="PROSITE" id="PS50113">
    <property type="entry name" value="PAC"/>
    <property type="match status" value="1"/>
</dbReference>
<feature type="domain" description="PAS" evidence="10">
    <location>
        <begin position="134"/>
        <end position="168"/>
    </location>
</feature>
<keyword evidence="5 12" id="KW-0418">Kinase</keyword>
<keyword evidence="4" id="KW-0808">Transferase</keyword>
<dbReference type="InterPro" id="IPR011006">
    <property type="entry name" value="CheY-like_superfamily"/>
</dbReference>
<dbReference type="InterPro" id="IPR003018">
    <property type="entry name" value="GAF"/>
</dbReference>
<dbReference type="InterPro" id="IPR004358">
    <property type="entry name" value="Sig_transdc_His_kin-like_C"/>
</dbReference>
<dbReference type="GeneID" id="25393913"/>
<name>A7I7C8_METB6</name>
<feature type="region of interest" description="Disordered" evidence="7">
    <location>
        <begin position="980"/>
        <end position="1008"/>
    </location>
</feature>
<dbReference type="EMBL" id="CP000780">
    <property type="protein sequence ID" value="ABS55639.1"/>
    <property type="molecule type" value="Genomic_DNA"/>
</dbReference>
<dbReference type="InterPro" id="IPR005467">
    <property type="entry name" value="His_kinase_dom"/>
</dbReference>
<dbReference type="Gene3D" id="3.30.565.10">
    <property type="entry name" value="Histidine kinase-like ATPase, C-terminal domain"/>
    <property type="match status" value="1"/>
</dbReference>
<dbReference type="SMART" id="SM00091">
    <property type="entry name" value="PAS"/>
    <property type="match status" value="8"/>
</dbReference>
<feature type="domain" description="PAS" evidence="10">
    <location>
        <begin position="381"/>
        <end position="445"/>
    </location>
</feature>
<dbReference type="SMART" id="SM00086">
    <property type="entry name" value="PAC"/>
    <property type="match status" value="4"/>
</dbReference>
<comment type="catalytic activity">
    <reaction evidence="1">
        <text>ATP + protein L-histidine = ADP + protein N-phospho-L-histidine.</text>
        <dbReference type="EC" id="2.7.13.3"/>
    </reaction>
</comment>
<feature type="domain" description="PAS" evidence="10">
    <location>
        <begin position="690"/>
        <end position="733"/>
    </location>
</feature>
<dbReference type="InterPro" id="IPR013656">
    <property type="entry name" value="PAS_4"/>
</dbReference>
<dbReference type="HOGENOM" id="CLU_000445_114_58_2"/>
<dbReference type="OrthoDB" id="8127at2157"/>
<keyword evidence="3 6" id="KW-0597">Phosphoprotein</keyword>
<dbReference type="STRING" id="456442.Mboo_1121"/>
<dbReference type="CDD" id="cd00156">
    <property type="entry name" value="REC"/>
    <property type="match status" value="1"/>
</dbReference>
<evidence type="ECO:0000259" key="9">
    <source>
        <dbReference type="PROSITE" id="PS50110"/>
    </source>
</evidence>
<dbReference type="InterPro" id="IPR000014">
    <property type="entry name" value="PAS"/>
</dbReference>
<dbReference type="Proteomes" id="UP000002408">
    <property type="component" value="Chromosome"/>
</dbReference>
<dbReference type="Gene3D" id="3.30.450.20">
    <property type="entry name" value="PAS domain"/>
    <property type="match status" value="7"/>
</dbReference>
<dbReference type="CDD" id="cd00075">
    <property type="entry name" value="HATPase"/>
    <property type="match status" value="1"/>
</dbReference>
<evidence type="ECO:0000256" key="4">
    <source>
        <dbReference type="ARBA" id="ARBA00022679"/>
    </source>
</evidence>
<feature type="domain" description="PAC" evidence="11">
    <location>
        <begin position="453"/>
        <end position="506"/>
    </location>
</feature>
<feature type="domain" description="Response regulatory" evidence="9">
    <location>
        <begin position="3"/>
        <end position="118"/>
    </location>
</feature>
<dbReference type="Gene3D" id="3.30.450.40">
    <property type="match status" value="1"/>
</dbReference>
<evidence type="ECO:0000259" key="8">
    <source>
        <dbReference type="PROSITE" id="PS50109"/>
    </source>
</evidence>
<dbReference type="GO" id="GO:0004673">
    <property type="term" value="F:protein histidine kinase activity"/>
    <property type="evidence" value="ECO:0007669"/>
    <property type="project" value="UniProtKB-EC"/>
</dbReference>
<dbReference type="RefSeq" id="WP_012106666.1">
    <property type="nucleotide sequence ID" value="NC_009712.1"/>
</dbReference>
<dbReference type="PROSITE" id="PS50110">
    <property type="entry name" value="RESPONSE_REGULATORY"/>
    <property type="match status" value="1"/>
</dbReference>
<dbReference type="Pfam" id="PF08447">
    <property type="entry name" value="PAS_3"/>
    <property type="match status" value="1"/>
</dbReference>
<evidence type="ECO:0000256" key="2">
    <source>
        <dbReference type="ARBA" id="ARBA00012438"/>
    </source>
</evidence>
<dbReference type="CDD" id="cd00130">
    <property type="entry name" value="PAS"/>
    <property type="match status" value="7"/>
</dbReference>
<reference evidence="13" key="1">
    <citation type="journal article" date="2015" name="Microbiology">
        <title>Genome of Methanoregula boonei 6A8 reveals adaptations to oligotrophic peatland environments.</title>
        <authorList>
            <person name="Braeuer S."/>
            <person name="Cadillo-Quiroz H."/>
            <person name="Kyrpides N."/>
            <person name="Woyke T."/>
            <person name="Goodwin L."/>
            <person name="Detter C."/>
            <person name="Podell S."/>
            <person name="Yavitt J.B."/>
            <person name="Zinder S.H."/>
        </authorList>
    </citation>
    <scope>NUCLEOTIDE SEQUENCE [LARGE SCALE GENOMIC DNA]</scope>
    <source>
        <strain evidence="13">DSM 21154 / JCM 14090 / 6A8</strain>
    </source>
</reference>
<dbReference type="SUPFAM" id="SSF55781">
    <property type="entry name" value="GAF domain-like"/>
    <property type="match status" value="1"/>
</dbReference>
<dbReference type="eggNOG" id="arCOG02333">
    <property type="taxonomic scope" value="Archaea"/>
</dbReference>
<dbReference type="Pfam" id="PF02518">
    <property type="entry name" value="HATPase_c"/>
    <property type="match status" value="1"/>
</dbReference>
<dbReference type="InterPro" id="IPR003594">
    <property type="entry name" value="HATPase_dom"/>
</dbReference>
<dbReference type="PANTHER" id="PTHR43304:SF1">
    <property type="entry name" value="PAC DOMAIN-CONTAINING PROTEIN"/>
    <property type="match status" value="1"/>
</dbReference>
<evidence type="ECO:0000313" key="13">
    <source>
        <dbReference type="Proteomes" id="UP000002408"/>
    </source>
</evidence>